<organism evidence="1">
    <name type="scientific">Melanthalia intermedia</name>
    <dbReference type="NCBI Taxonomy" id="172989"/>
    <lineage>
        <taxon>Eukaryota</taxon>
        <taxon>Rhodophyta</taxon>
        <taxon>Florideophyceae</taxon>
        <taxon>Rhodymeniophycidae</taxon>
        <taxon>Gracilariales</taxon>
        <taxon>Gracilariaceae</taxon>
        <taxon>Melanthalia</taxon>
    </lineage>
</organism>
<accession>A0A345UAK0</accession>
<dbReference type="RefSeq" id="YP_009511609.1">
    <property type="nucleotide sequence ID" value="NC_039145.1"/>
</dbReference>
<dbReference type="InterPro" id="IPR002800">
    <property type="entry name" value="Rv2949c-like"/>
</dbReference>
<dbReference type="GeneID" id="37624165"/>
<reference evidence="1" key="1">
    <citation type="submission" date="2018-05" db="EMBL/GenBank/DDBJ databases">
        <title>Organellar genomes of Gracilariaceae.</title>
        <authorList>
            <person name="Iha C."/>
            <person name="Oliveira M.C."/>
        </authorList>
    </citation>
    <scope>NUCLEOTIDE SEQUENCE</scope>
</reference>
<evidence type="ECO:0000313" key="1">
    <source>
        <dbReference type="EMBL" id="AXI97486.1"/>
    </source>
</evidence>
<proteinExistence type="predicted"/>
<dbReference type="EMBL" id="MH396016">
    <property type="protein sequence ID" value="AXI97486.1"/>
    <property type="molecule type" value="Genomic_DNA"/>
</dbReference>
<dbReference type="SUPFAM" id="SSF64288">
    <property type="entry name" value="Chorismate lyase-like"/>
    <property type="match status" value="1"/>
</dbReference>
<name>A0A345UAK0_9FLOR</name>
<keyword evidence="1" id="KW-0150">Chloroplast</keyword>
<dbReference type="InterPro" id="IPR028978">
    <property type="entry name" value="Chorismate_lyase_/UTRA_dom_sf"/>
</dbReference>
<geneLocation type="chloroplast" evidence="1"/>
<keyword evidence="1" id="KW-0934">Plastid</keyword>
<dbReference type="Pfam" id="PF01947">
    <property type="entry name" value="Rv2949c-like"/>
    <property type="match status" value="1"/>
</dbReference>
<sequence length="182" mass="21737">MNIYSANPLNYLINLRLNSSNLFNQQAIELIPVEWRLILLNDGSFTQNLNSLTGQEIKVYPVEVMNKKMIRKRGFRYIYLTNYYNKQLAFARSFWKLETKNKTNAIIDDKPIGQSFIEYQSDIYKDIHEIYLAHCAYLECKFKSNKPIWGRKYTLHYHNKPIATVQEFFSPYLINFFNHNKT</sequence>
<dbReference type="AlphaFoldDB" id="A0A345UAK0"/>
<gene>
    <name evidence="1" type="primary">ycf21</name>
</gene>
<protein>
    <recommendedName>
        <fullName evidence="2">Chorismate lyase</fullName>
    </recommendedName>
</protein>
<dbReference type="Gene3D" id="3.40.1410.10">
    <property type="entry name" value="Chorismate lyase-like"/>
    <property type="match status" value="1"/>
</dbReference>
<evidence type="ECO:0008006" key="2">
    <source>
        <dbReference type="Google" id="ProtNLM"/>
    </source>
</evidence>